<accession>A0ABN6PE62</accession>
<keyword evidence="1" id="KW-0812">Transmembrane</keyword>
<sequence length="273" mass="32350">MNIQGIILPSLISLSVSIIFWLLVMIVPSFFPRETARLVSYFKKEPEDPLEIATILAHLGDSGWRKFFAMELLKGRFHEKLKELELRKCEEWAREVESQKELLEKRKLTDDEILHIEAGKDLKRMYGDLLKAVGADKSTFQLNRYEEEFIRIREEKKGQINELRNKYDDFKFWALKNRNLLKYIKERIFSNKEFQLSKIKDSSKEWALIHLWGLEAPEKYQTSKLYENLLLYMAIVGDEKTLMELAISLSSHEKSLDFLDKIIKKVENWLARS</sequence>
<protein>
    <submittedName>
        <fullName evidence="2">Uncharacterized protein</fullName>
    </submittedName>
</protein>
<reference evidence="2 3" key="1">
    <citation type="submission" date="2022-04" db="EMBL/GenBank/DDBJ databases">
        <title>Complete genome of Methanothermobacter tenebrarum strain RMAS.</title>
        <authorList>
            <person name="Nakamura K."/>
            <person name="Oshima K."/>
            <person name="Hattori M."/>
            <person name="Kamagata Y."/>
            <person name="Takamizawa K."/>
        </authorList>
    </citation>
    <scope>NUCLEOTIDE SEQUENCE [LARGE SCALE GENOMIC DNA]</scope>
    <source>
        <strain evidence="2 3">RMAS</strain>
    </source>
</reference>
<dbReference type="RefSeq" id="WP_248565016.1">
    <property type="nucleotide sequence ID" value="NZ_AP025698.1"/>
</dbReference>
<evidence type="ECO:0000313" key="3">
    <source>
        <dbReference type="Proteomes" id="UP000831817"/>
    </source>
</evidence>
<keyword evidence="3" id="KW-1185">Reference proteome</keyword>
<keyword evidence="1" id="KW-1133">Transmembrane helix</keyword>
<evidence type="ECO:0000256" key="1">
    <source>
        <dbReference type="SAM" id="Phobius"/>
    </source>
</evidence>
<proteinExistence type="predicted"/>
<evidence type="ECO:0000313" key="2">
    <source>
        <dbReference type="EMBL" id="BDH79179.1"/>
    </source>
</evidence>
<organism evidence="2 3">
    <name type="scientific">Methanothermobacter tenebrarum</name>
    <dbReference type="NCBI Taxonomy" id="680118"/>
    <lineage>
        <taxon>Archaea</taxon>
        <taxon>Methanobacteriati</taxon>
        <taxon>Methanobacteriota</taxon>
        <taxon>Methanomada group</taxon>
        <taxon>Methanobacteria</taxon>
        <taxon>Methanobacteriales</taxon>
        <taxon>Methanobacteriaceae</taxon>
        <taxon>Methanothermobacter</taxon>
    </lineage>
</organism>
<dbReference type="EMBL" id="AP025698">
    <property type="protein sequence ID" value="BDH79179.1"/>
    <property type="molecule type" value="Genomic_DNA"/>
</dbReference>
<gene>
    <name evidence="2" type="ORF">MTTB_05580</name>
</gene>
<dbReference type="GeneID" id="71965074"/>
<name>A0ABN6PE62_9EURY</name>
<feature type="transmembrane region" description="Helical" evidence="1">
    <location>
        <begin position="6"/>
        <end position="31"/>
    </location>
</feature>
<keyword evidence="1" id="KW-0472">Membrane</keyword>
<dbReference type="Proteomes" id="UP000831817">
    <property type="component" value="Chromosome"/>
</dbReference>